<protein>
    <submittedName>
        <fullName evidence="5">Salicylate hydroxylase</fullName>
    </submittedName>
</protein>
<keyword evidence="2" id="KW-0274">FAD</keyword>
<organism evidence="5 6">
    <name type="scientific">Pholiota conissans</name>
    <dbReference type="NCBI Taxonomy" id="109636"/>
    <lineage>
        <taxon>Eukaryota</taxon>
        <taxon>Fungi</taxon>
        <taxon>Dikarya</taxon>
        <taxon>Basidiomycota</taxon>
        <taxon>Agaricomycotina</taxon>
        <taxon>Agaricomycetes</taxon>
        <taxon>Agaricomycetidae</taxon>
        <taxon>Agaricales</taxon>
        <taxon>Agaricineae</taxon>
        <taxon>Strophariaceae</taxon>
        <taxon>Pholiota</taxon>
    </lineage>
</organism>
<evidence type="ECO:0000256" key="2">
    <source>
        <dbReference type="ARBA" id="ARBA00022827"/>
    </source>
</evidence>
<dbReference type="PANTHER" id="PTHR46720">
    <property type="entry name" value="HYDROXYLASE, PUTATIVE (AFU_ORTHOLOGUE AFUA_3G01460)-RELATED"/>
    <property type="match status" value="1"/>
</dbReference>
<evidence type="ECO:0000259" key="4">
    <source>
        <dbReference type="Pfam" id="PF01494"/>
    </source>
</evidence>
<keyword evidence="3" id="KW-0560">Oxidoreductase</keyword>
<evidence type="ECO:0000256" key="3">
    <source>
        <dbReference type="ARBA" id="ARBA00023002"/>
    </source>
</evidence>
<keyword evidence="1" id="KW-0285">Flavoprotein</keyword>
<keyword evidence="6" id="KW-1185">Reference proteome</keyword>
<evidence type="ECO:0000313" key="5">
    <source>
        <dbReference type="EMBL" id="KAF9471764.1"/>
    </source>
</evidence>
<name>A0A9P5YND9_9AGAR</name>
<dbReference type="EMBL" id="MU155626">
    <property type="protein sequence ID" value="KAF9471764.1"/>
    <property type="molecule type" value="Genomic_DNA"/>
</dbReference>
<gene>
    <name evidence="5" type="ORF">BDN70DRAFT_819602</name>
</gene>
<dbReference type="PANTHER" id="PTHR46720:SF3">
    <property type="entry name" value="FAD-BINDING DOMAIN-CONTAINING PROTEIN-RELATED"/>
    <property type="match status" value="1"/>
</dbReference>
<dbReference type="GO" id="GO:0044550">
    <property type="term" value="P:secondary metabolite biosynthetic process"/>
    <property type="evidence" value="ECO:0007669"/>
    <property type="project" value="TreeGrafter"/>
</dbReference>
<dbReference type="PRINTS" id="PR00420">
    <property type="entry name" value="RNGMNOXGNASE"/>
</dbReference>
<dbReference type="InterPro" id="IPR036188">
    <property type="entry name" value="FAD/NAD-bd_sf"/>
</dbReference>
<dbReference type="Gene3D" id="3.50.50.60">
    <property type="entry name" value="FAD/NAD(P)-binding domain"/>
    <property type="match status" value="1"/>
</dbReference>
<dbReference type="Pfam" id="PF01494">
    <property type="entry name" value="FAD_binding_3"/>
    <property type="match status" value="1"/>
</dbReference>
<dbReference type="OrthoDB" id="417877at2759"/>
<accession>A0A9P5YND9</accession>
<comment type="caution">
    <text evidence="5">The sequence shown here is derived from an EMBL/GenBank/DDBJ whole genome shotgun (WGS) entry which is preliminary data.</text>
</comment>
<dbReference type="InterPro" id="IPR051104">
    <property type="entry name" value="FAD_monoxygenase"/>
</dbReference>
<evidence type="ECO:0000313" key="6">
    <source>
        <dbReference type="Proteomes" id="UP000807469"/>
    </source>
</evidence>
<dbReference type="AlphaFoldDB" id="A0A9P5YND9"/>
<dbReference type="GO" id="GO:0016491">
    <property type="term" value="F:oxidoreductase activity"/>
    <property type="evidence" value="ECO:0007669"/>
    <property type="project" value="UniProtKB-KW"/>
</dbReference>
<dbReference type="Proteomes" id="UP000807469">
    <property type="component" value="Unassembled WGS sequence"/>
</dbReference>
<proteinExistence type="predicted"/>
<evidence type="ECO:0000256" key="1">
    <source>
        <dbReference type="ARBA" id="ARBA00022630"/>
    </source>
</evidence>
<dbReference type="SUPFAM" id="SSF51905">
    <property type="entry name" value="FAD/NAD(P)-binding domain"/>
    <property type="match status" value="1"/>
</dbReference>
<dbReference type="InterPro" id="IPR002938">
    <property type="entry name" value="FAD-bd"/>
</dbReference>
<dbReference type="SUPFAM" id="SSF54373">
    <property type="entry name" value="FAD-linked reductases, C-terminal domain"/>
    <property type="match status" value="1"/>
</dbReference>
<sequence length="435" mass="47766">MNSASHPDRPVRVAIVGAGIGGLTLSAALGALQEQQKSESNLKIDLYESASIISEIGAGITLWPRVWKIMQSIDLGESLVQFLPRPPDNSTRLVFQLRKADQQEGEFIHDIMMEGGSTTFHRADLQQTLVSKLTGDLHLGHRFASYEEVDEEIRIHFENGATATCDLLIGMDGIKSTVRKSLLIKQGLPNSPSMEPIWSGTIAYRGLVPRDELDKIFPGHRSITTPMMHVVAYPISRQFVNVAAFVTYPSKKGTPYDNSPMTADQIHQELVSLYASFEKEVKVLLDCLTQPLKWPINQVIPLESYVCRHALIAGDAAHGLPPHQGSGASTAIEDAYILAILLTSPSCTLPNLSKIASIYDSIRCPKGNRALDTAIGCGQLLDLVFPGLEDVNEGDGEVDKKLLETLGKKVSAEWSWVWKESAEDDRGRALDMLQK</sequence>
<dbReference type="GO" id="GO:0071949">
    <property type="term" value="F:FAD binding"/>
    <property type="evidence" value="ECO:0007669"/>
    <property type="project" value="InterPro"/>
</dbReference>
<feature type="domain" description="FAD-binding" evidence="4">
    <location>
        <begin position="149"/>
        <end position="343"/>
    </location>
</feature>
<reference evidence="5" key="1">
    <citation type="submission" date="2020-11" db="EMBL/GenBank/DDBJ databases">
        <authorList>
            <consortium name="DOE Joint Genome Institute"/>
            <person name="Ahrendt S."/>
            <person name="Riley R."/>
            <person name="Andreopoulos W."/>
            <person name="Labutti K."/>
            <person name="Pangilinan J."/>
            <person name="Ruiz-Duenas F.J."/>
            <person name="Barrasa J.M."/>
            <person name="Sanchez-Garcia M."/>
            <person name="Camarero S."/>
            <person name="Miyauchi S."/>
            <person name="Serrano A."/>
            <person name="Linde D."/>
            <person name="Babiker R."/>
            <person name="Drula E."/>
            <person name="Ayuso-Fernandez I."/>
            <person name="Pacheco R."/>
            <person name="Padilla G."/>
            <person name="Ferreira P."/>
            <person name="Barriuso J."/>
            <person name="Kellner H."/>
            <person name="Castanera R."/>
            <person name="Alfaro M."/>
            <person name="Ramirez L."/>
            <person name="Pisabarro A.G."/>
            <person name="Kuo A."/>
            <person name="Tritt A."/>
            <person name="Lipzen A."/>
            <person name="He G."/>
            <person name="Yan M."/>
            <person name="Ng V."/>
            <person name="Cullen D."/>
            <person name="Martin F."/>
            <person name="Rosso M.-N."/>
            <person name="Henrissat B."/>
            <person name="Hibbett D."/>
            <person name="Martinez A.T."/>
            <person name="Grigoriev I.V."/>
        </authorList>
    </citation>
    <scope>NUCLEOTIDE SEQUENCE</scope>
    <source>
        <strain evidence="5">CIRM-BRFM 674</strain>
    </source>
</reference>